<sequence>MALERAQLMLDWLVASGGYVHPSAELRDDADAGLSLFATAPIPADERLVSCPFSVAITSSLASASVSAATGVAESELVWPEGEKKGQKWNERMLASAYIGLHWVWDEREKEGKTRPASLVHGPYVAALPTTEELTTPLYFNPTERAMLAGTNLAGAVADREREWGAEADVVRAVLKEDGLTWDRYLAVATYLSSRAFPSRLLRLPDEETDDDGVSPVLLPGVDMLNHARGQPILWLSSRVPSKDGDISAISLRTAAAHEKDAELFNNYGAKPNEELLLGYGFVLPSNPDDTVVLRLGGAPPAAAARLQAKGLDATERFAVGRDGVLPQGLLQVMRTMSGEEEHECDDDEDEHAHHEAEEKGLNLELDVLGMLGEMLEDKLETLGREVETKGARPRVVAMVEEYRQGQADILTSALDKLGERIDRIESLMSEGLECPCGC</sequence>
<proteinExistence type="predicted"/>
<gene>
    <name evidence="6" type="ORF">EHS24_007989</name>
</gene>
<dbReference type="OrthoDB" id="42889at2759"/>
<feature type="domain" description="SET" evidence="5">
    <location>
        <begin position="22"/>
        <end position="269"/>
    </location>
</feature>
<organism evidence="6 7">
    <name type="scientific">Apiotrichum porosum</name>
    <dbReference type="NCBI Taxonomy" id="105984"/>
    <lineage>
        <taxon>Eukaryota</taxon>
        <taxon>Fungi</taxon>
        <taxon>Dikarya</taxon>
        <taxon>Basidiomycota</taxon>
        <taxon>Agaricomycotina</taxon>
        <taxon>Tremellomycetes</taxon>
        <taxon>Trichosporonales</taxon>
        <taxon>Trichosporonaceae</taxon>
        <taxon>Apiotrichum</taxon>
    </lineage>
</organism>
<dbReference type="GO" id="GO:0032259">
    <property type="term" value="P:methylation"/>
    <property type="evidence" value="ECO:0007669"/>
    <property type="project" value="UniProtKB-KW"/>
</dbReference>
<dbReference type="GO" id="GO:0005634">
    <property type="term" value="C:nucleus"/>
    <property type="evidence" value="ECO:0007669"/>
    <property type="project" value="TreeGrafter"/>
</dbReference>
<dbReference type="RefSeq" id="XP_028476252.1">
    <property type="nucleotide sequence ID" value="XM_028623319.1"/>
</dbReference>
<feature type="compositionally biased region" description="Acidic residues" evidence="4">
    <location>
        <begin position="339"/>
        <end position="350"/>
    </location>
</feature>
<dbReference type="PANTHER" id="PTHR13271">
    <property type="entry name" value="UNCHARACTERIZED PUTATIVE METHYLTRANSFERASE"/>
    <property type="match status" value="1"/>
</dbReference>
<dbReference type="InterPro" id="IPR036464">
    <property type="entry name" value="Rubisco_LSMT_subst-bd_sf"/>
</dbReference>
<dbReference type="AlphaFoldDB" id="A0A427XSJ8"/>
<dbReference type="InterPro" id="IPR050600">
    <property type="entry name" value="SETD3_SETD6_MTase"/>
</dbReference>
<keyword evidence="1" id="KW-0489">Methyltransferase</keyword>
<evidence type="ECO:0000256" key="1">
    <source>
        <dbReference type="ARBA" id="ARBA00022603"/>
    </source>
</evidence>
<dbReference type="PANTHER" id="PTHR13271:SF147">
    <property type="entry name" value="PROTEIN-LYSINE N-METHYLTRANSFERASE EFM1-RELATED"/>
    <property type="match status" value="1"/>
</dbReference>
<dbReference type="SUPFAM" id="SSF81822">
    <property type="entry name" value="RuBisCo LSMT C-terminal, substrate-binding domain"/>
    <property type="match status" value="1"/>
</dbReference>
<evidence type="ECO:0000256" key="4">
    <source>
        <dbReference type="SAM" id="MobiDB-lite"/>
    </source>
</evidence>
<dbReference type="Proteomes" id="UP000279236">
    <property type="component" value="Unassembled WGS sequence"/>
</dbReference>
<evidence type="ECO:0000256" key="2">
    <source>
        <dbReference type="ARBA" id="ARBA00022679"/>
    </source>
</evidence>
<evidence type="ECO:0000313" key="7">
    <source>
        <dbReference type="Proteomes" id="UP000279236"/>
    </source>
</evidence>
<keyword evidence="7" id="KW-1185">Reference proteome</keyword>
<feature type="region of interest" description="Disordered" evidence="4">
    <location>
        <begin position="337"/>
        <end position="358"/>
    </location>
</feature>
<name>A0A427XSJ8_9TREE</name>
<dbReference type="InterPro" id="IPR046341">
    <property type="entry name" value="SET_dom_sf"/>
</dbReference>
<protein>
    <recommendedName>
        <fullName evidence="5">SET domain-containing protein</fullName>
    </recommendedName>
</protein>
<dbReference type="PROSITE" id="PS50280">
    <property type="entry name" value="SET"/>
    <property type="match status" value="1"/>
</dbReference>
<reference evidence="6 7" key="1">
    <citation type="submission" date="2018-11" db="EMBL/GenBank/DDBJ databases">
        <title>Genome sequence of Apiotrichum porosum DSM 27194.</title>
        <authorList>
            <person name="Aliyu H."/>
            <person name="Gorte O."/>
            <person name="Ochsenreither K."/>
        </authorList>
    </citation>
    <scope>NUCLEOTIDE SEQUENCE [LARGE SCALE GENOMIC DNA]</scope>
    <source>
        <strain evidence="6 7">DSM 27194</strain>
    </source>
</reference>
<dbReference type="CDD" id="cd19180">
    <property type="entry name" value="SET_SpSET10-like"/>
    <property type="match status" value="1"/>
</dbReference>
<evidence type="ECO:0000259" key="5">
    <source>
        <dbReference type="PROSITE" id="PS50280"/>
    </source>
</evidence>
<keyword evidence="3" id="KW-0949">S-adenosyl-L-methionine</keyword>
<dbReference type="InterPro" id="IPR001214">
    <property type="entry name" value="SET_dom"/>
</dbReference>
<evidence type="ECO:0000256" key="3">
    <source>
        <dbReference type="ARBA" id="ARBA00022691"/>
    </source>
</evidence>
<dbReference type="STRING" id="105984.A0A427XSJ8"/>
<keyword evidence="2" id="KW-0808">Transferase</keyword>
<evidence type="ECO:0000313" key="6">
    <source>
        <dbReference type="EMBL" id="RSH81797.1"/>
    </source>
</evidence>
<comment type="caution">
    <text evidence="6">The sequence shown here is derived from an EMBL/GenBank/DDBJ whole genome shotgun (WGS) entry which is preliminary data.</text>
</comment>
<dbReference type="GeneID" id="39592532"/>
<dbReference type="GO" id="GO:0016279">
    <property type="term" value="F:protein-lysine N-methyltransferase activity"/>
    <property type="evidence" value="ECO:0007669"/>
    <property type="project" value="InterPro"/>
</dbReference>
<accession>A0A427XSJ8</accession>
<dbReference type="SUPFAM" id="SSF82199">
    <property type="entry name" value="SET domain"/>
    <property type="match status" value="1"/>
</dbReference>
<dbReference type="EMBL" id="RSCE01000006">
    <property type="protein sequence ID" value="RSH81797.1"/>
    <property type="molecule type" value="Genomic_DNA"/>
</dbReference>
<dbReference type="InterPro" id="IPR044432">
    <property type="entry name" value="Set10/Efm1_SET"/>
</dbReference>
<dbReference type="Gene3D" id="3.90.1410.10">
    <property type="entry name" value="set domain protein methyltransferase, domain 1"/>
    <property type="match status" value="1"/>
</dbReference>